<dbReference type="RefSeq" id="WP_408624715.1">
    <property type="nucleotide sequence ID" value="NZ_JBEQCT010000008.1"/>
</dbReference>
<organism evidence="9 10">
    <name type="scientific">Celerinatantimonas yamalensis</name>
    <dbReference type="NCBI Taxonomy" id="559956"/>
    <lineage>
        <taxon>Bacteria</taxon>
        <taxon>Pseudomonadati</taxon>
        <taxon>Pseudomonadota</taxon>
        <taxon>Gammaproteobacteria</taxon>
        <taxon>Celerinatantimonadaceae</taxon>
        <taxon>Celerinatantimonas</taxon>
    </lineage>
</organism>
<evidence type="ECO:0000313" key="10">
    <source>
        <dbReference type="Proteomes" id="UP001629953"/>
    </source>
</evidence>
<feature type="binding site" evidence="7">
    <location>
        <position position="168"/>
    </location>
    <ligand>
        <name>Zn(2+)</name>
        <dbReference type="ChEBI" id="CHEBI:29105"/>
        <label>2</label>
    </ligand>
</feature>
<comment type="subunit">
    <text evidence="7">Monomer.</text>
</comment>
<dbReference type="InterPro" id="IPR032282">
    <property type="entry name" value="HAGH_C"/>
</dbReference>
<keyword evidence="6 7" id="KW-0862">Zinc</keyword>
<dbReference type="Pfam" id="PF16123">
    <property type="entry name" value="HAGH_C"/>
    <property type="match status" value="1"/>
</dbReference>
<keyword evidence="5 7" id="KW-0378">Hydrolase</keyword>
<dbReference type="EMBL" id="JBEQCT010000008">
    <property type="protein sequence ID" value="MFM2486415.1"/>
    <property type="molecule type" value="Genomic_DNA"/>
</dbReference>
<comment type="pathway">
    <text evidence="2 7">Secondary metabolite metabolism; methylglyoxal degradation; (R)-lactate from methylglyoxal: step 2/2.</text>
</comment>
<evidence type="ECO:0000256" key="2">
    <source>
        <dbReference type="ARBA" id="ARBA00004963"/>
    </source>
</evidence>
<evidence type="ECO:0000256" key="6">
    <source>
        <dbReference type="ARBA" id="ARBA00022833"/>
    </source>
</evidence>
<dbReference type="HAMAP" id="MF_01374">
    <property type="entry name" value="Glyoxalase_2"/>
    <property type="match status" value="1"/>
</dbReference>
<dbReference type="GO" id="GO:0004416">
    <property type="term" value="F:hydroxyacylglutathione hydrolase activity"/>
    <property type="evidence" value="ECO:0007669"/>
    <property type="project" value="UniProtKB-EC"/>
</dbReference>
<dbReference type="CDD" id="cd07723">
    <property type="entry name" value="hydroxyacylglutathione_hydrolase_MBL-fold"/>
    <property type="match status" value="1"/>
</dbReference>
<evidence type="ECO:0000313" key="9">
    <source>
        <dbReference type="EMBL" id="MFM2486415.1"/>
    </source>
</evidence>
<feature type="binding site" evidence="7">
    <location>
        <position position="130"/>
    </location>
    <ligand>
        <name>Zn(2+)</name>
        <dbReference type="ChEBI" id="CHEBI:29105"/>
        <label>1</label>
    </ligand>
</feature>
<dbReference type="InterPro" id="IPR017782">
    <property type="entry name" value="Hydroxyacylglutathione_Hdrlase"/>
</dbReference>
<keyword evidence="4 7" id="KW-0479">Metal-binding</keyword>
<dbReference type="PANTHER" id="PTHR43705">
    <property type="entry name" value="HYDROXYACYLGLUTATHIONE HYDROLASE"/>
    <property type="match status" value="1"/>
</dbReference>
<comment type="cofactor">
    <cofactor evidence="7">
        <name>Zn(2+)</name>
        <dbReference type="ChEBI" id="CHEBI:29105"/>
    </cofactor>
    <text evidence="7">Binds 2 Zn(2+) ions per subunit.</text>
</comment>
<keyword evidence="10" id="KW-1185">Reference proteome</keyword>
<comment type="function">
    <text evidence="7">Thiolesterase that catalyzes the hydrolysis of S-D-lactoyl-glutathione to form glutathione and D-lactic acid.</text>
</comment>
<feature type="binding site" evidence="7">
    <location>
        <position position="59"/>
    </location>
    <ligand>
        <name>Zn(2+)</name>
        <dbReference type="ChEBI" id="CHEBI:29105"/>
        <label>2</label>
    </ligand>
</feature>
<dbReference type="InterPro" id="IPR036866">
    <property type="entry name" value="RibonucZ/Hydroxyglut_hydro"/>
</dbReference>
<feature type="domain" description="Metallo-beta-lactamase" evidence="8">
    <location>
        <begin position="11"/>
        <end position="168"/>
    </location>
</feature>
<dbReference type="InterPro" id="IPR050110">
    <property type="entry name" value="Glyoxalase_II_hydrolase"/>
</dbReference>
<feature type="binding site" evidence="7">
    <location>
        <position position="54"/>
    </location>
    <ligand>
        <name>Zn(2+)</name>
        <dbReference type="ChEBI" id="CHEBI:29105"/>
        <label>1</label>
    </ligand>
</feature>
<gene>
    <name evidence="7 9" type="primary">gloB</name>
    <name evidence="9" type="ORF">ABUE30_15355</name>
</gene>
<dbReference type="Gene3D" id="3.60.15.10">
    <property type="entry name" value="Ribonuclease Z/Hydroxyacylglutathione hydrolase-like"/>
    <property type="match status" value="1"/>
</dbReference>
<comment type="similarity">
    <text evidence="3 7">Belongs to the metallo-beta-lactamase superfamily. Glyoxalase II family.</text>
</comment>
<dbReference type="SUPFAM" id="SSF56281">
    <property type="entry name" value="Metallo-hydrolase/oxidoreductase"/>
    <property type="match status" value="1"/>
</dbReference>
<evidence type="ECO:0000259" key="8">
    <source>
        <dbReference type="SMART" id="SM00849"/>
    </source>
</evidence>
<dbReference type="SMART" id="SM00849">
    <property type="entry name" value="Lactamase_B"/>
    <property type="match status" value="1"/>
</dbReference>
<feature type="binding site" evidence="7">
    <location>
        <position position="130"/>
    </location>
    <ligand>
        <name>Zn(2+)</name>
        <dbReference type="ChEBI" id="CHEBI:29105"/>
        <label>2</label>
    </ligand>
</feature>
<dbReference type="InterPro" id="IPR001279">
    <property type="entry name" value="Metallo-B-lactamas"/>
</dbReference>
<comment type="caution">
    <text evidence="9">The sequence shown here is derived from an EMBL/GenBank/DDBJ whole genome shotgun (WGS) entry which is preliminary data.</text>
</comment>
<dbReference type="NCBIfam" id="TIGR03413">
    <property type="entry name" value="GSH_gloB"/>
    <property type="match status" value="1"/>
</dbReference>
<accession>A0ABW9GB01</accession>
<dbReference type="Proteomes" id="UP001629953">
    <property type="component" value="Unassembled WGS sequence"/>
</dbReference>
<sequence length="256" mass="28759">MQIMTIPAFNDNYIWLLHHLEQSACAVIDPGQAEPILARLTQLGSSLHYILLTHHHLDHIGGVQQLLQHYPDCQVIAGADIPLPFSATRVKHTDQLKLANIDCTLKVMATPGHTLSHVVYYNDDYLFCGDTLFNCGCGRLFEGTAEQMLQSLKAIATLNPNINVYAAHEYTLANLKFALAIEPTNPALLEYHKQMVKLRQQGLPTIPFQLSSQLAFNPFMRCDNKSLQSALSAILSTPCVDEIEAFRQLRLYKDRF</sequence>
<dbReference type="Pfam" id="PF00753">
    <property type="entry name" value="Lactamase_B"/>
    <property type="match status" value="1"/>
</dbReference>
<evidence type="ECO:0000256" key="1">
    <source>
        <dbReference type="ARBA" id="ARBA00001623"/>
    </source>
</evidence>
<name>A0ABW9GB01_9GAMM</name>
<feature type="binding site" evidence="7">
    <location>
        <position position="58"/>
    </location>
    <ligand>
        <name>Zn(2+)</name>
        <dbReference type="ChEBI" id="CHEBI:29105"/>
        <label>2</label>
    </ligand>
</feature>
<proteinExistence type="inferred from homology"/>
<dbReference type="PANTHER" id="PTHR43705:SF1">
    <property type="entry name" value="HYDROXYACYLGLUTATHIONE HYDROLASE GLOB"/>
    <property type="match status" value="1"/>
</dbReference>
<protein>
    <recommendedName>
        <fullName evidence="7">Hydroxyacylglutathione hydrolase</fullName>
        <ecNumber evidence="7">3.1.2.6</ecNumber>
    </recommendedName>
    <alternativeName>
        <fullName evidence="7">Glyoxalase II</fullName>
        <shortName evidence="7">Glx II</shortName>
    </alternativeName>
</protein>
<dbReference type="PIRSF" id="PIRSF005457">
    <property type="entry name" value="Glx"/>
    <property type="match status" value="1"/>
</dbReference>
<evidence type="ECO:0000256" key="5">
    <source>
        <dbReference type="ARBA" id="ARBA00022801"/>
    </source>
</evidence>
<dbReference type="InterPro" id="IPR035680">
    <property type="entry name" value="Clx_II_MBL"/>
</dbReference>
<evidence type="ECO:0000256" key="7">
    <source>
        <dbReference type="HAMAP-Rule" id="MF_01374"/>
    </source>
</evidence>
<evidence type="ECO:0000256" key="3">
    <source>
        <dbReference type="ARBA" id="ARBA00006759"/>
    </source>
</evidence>
<comment type="catalytic activity">
    <reaction evidence="1 7">
        <text>an S-(2-hydroxyacyl)glutathione + H2O = a 2-hydroxy carboxylate + glutathione + H(+)</text>
        <dbReference type="Rhea" id="RHEA:21864"/>
        <dbReference type="ChEBI" id="CHEBI:15377"/>
        <dbReference type="ChEBI" id="CHEBI:15378"/>
        <dbReference type="ChEBI" id="CHEBI:57925"/>
        <dbReference type="ChEBI" id="CHEBI:58896"/>
        <dbReference type="ChEBI" id="CHEBI:71261"/>
        <dbReference type="EC" id="3.1.2.6"/>
    </reaction>
</comment>
<evidence type="ECO:0000256" key="4">
    <source>
        <dbReference type="ARBA" id="ARBA00022723"/>
    </source>
</evidence>
<feature type="binding site" evidence="7">
    <location>
        <position position="113"/>
    </location>
    <ligand>
        <name>Zn(2+)</name>
        <dbReference type="ChEBI" id="CHEBI:29105"/>
        <label>1</label>
    </ligand>
</feature>
<dbReference type="EC" id="3.1.2.6" evidence="7"/>
<feature type="binding site" evidence="7">
    <location>
        <position position="56"/>
    </location>
    <ligand>
        <name>Zn(2+)</name>
        <dbReference type="ChEBI" id="CHEBI:29105"/>
        <label>1</label>
    </ligand>
</feature>
<reference evidence="9 10" key="1">
    <citation type="journal article" date="2013" name="Int. J. Syst. Evol. Microbiol.">
        <title>Celerinatantimonas yamalensis sp. nov., a cold-adapted diazotrophic bacterium from a cold permafrost brine.</title>
        <authorList>
            <person name="Shcherbakova V."/>
            <person name="Chuvilskaya N."/>
            <person name="Rivkina E."/>
            <person name="Demidov N."/>
            <person name="Uchaeva V."/>
            <person name="Suetin S."/>
            <person name="Suzina N."/>
            <person name="Gilichinsky D."/>
        </authorList>
    </citation>
    <scope>NUCLEOTIDE SEQUENCE [LARGE SCALE GENOMIC DNA]</scope>
    <source>
        <strain evidence="9 10">C7</strain>
    </source>
</reference>